<dbReference type="Proteomes" id="UP000682733">
    <property type="component" value="Unassembled WGS sequence"/>
</dbReference>
<dbReference type="PANTHER" id="PTHR25462">
    <property type="entry name" value="BONUS, ISOFORM C-RELATED"/>
    <property type="match status" value="1"/>
</dbReference>
<dbReference type="PROSITE" id="PS50089">
    <property type="entry name" value="ZF_RING_2"/>
    <property type="match status" value="1"/>
</dbReference>
<dbReference type="InterPro" id="IPR001841">
    <property type="entry name" value="Znf_RING"/>
</dbReference>
<dbReference type="InterPro" id="IPR013083">
    <property type="entry name" value="Znf_RING/FYVE/PHD"/>
</dbReference>
<dbReference type="PROSITE" id="PS50119">
    <property type="entry name" value="ZF_BBOX"/>
    <property type="match status" value="1"/>
</dbReference>
<dbReference type="Proteomes" id="UP000677228">
    <property type="component" value="Unassembled WGS sequence"/>
</dbReference>
<dbReference type="Proteomes" id="UP000681722">
    <property type="component" value="Unassembled WGS sequence"/>
</dbReference>
<evidence type="ECO:0000313" key="10">
    <source>
        <dbReference type="EMBL" id="CAF3663267.1"/>
    </source>
</evidence>
<feature type="domain" description="B box-type" evidence="6">
    <location>
        <begin position="172"/>
        <end position="220"/>
    </location>
</feature>
<dbReference type="Proteomes" id="UP000663829">
    <property type="component" value="Unassembled WGS sequence"/>
</dbReference>
<keyword evidence="2 4" id="KW-0863">Zinc-finger</keyword>
<dbReference type="SUPFAM" id="SSF57845">
    <property type="entry name" value="B-box zinc-binding domain"/>
    <property type="match status" value="1"/>
</dbReference>
<dbReference type="EMBL" id="CAJOBC010001205">
    <property type="protein sequence ID" value="CAF3663267.1"/>
    <property type="molecule type" value="Genomic_DNA"/>
</dbReference>
<gene>
    <name evidence="8" type="ORF">GPM918_LOCUS7377</name>
    <name evidence="7" type="ORF">OVA965_LOCUS1774</name>
    <name evidence="10" type="ORF">SRO942_LOCUS7377</name>
    <name evidence="9" type="ORF">TMI583_LOCUS1774</name>
</gene>
<comment type="caution">
    <text evidence="8">The sequence shown here is derived from an EMBL/GenBank/DDBJ whole genome shotgun (WGS) entry which is preliminary data.</text>
</comment>
<dbReference type="Pfam" id="PF00097">
    <property type="entry name" value="zf-C3HC4"/>
    <property type="match status" value="1"/>
</dbReference>
<dbReference type="SMART" id="SM00184">
    <property type="entry name" value="RING"/>
    <property type="match status" value="2"/>
</dbReference>
<evidence type="ECO:0000259" key="5">
    <source>
        <dbReference type="PROSITE" id="PS50089"/>
    </source>
</evidence>
<keyword evidence="1" id="KW-0479">Metal-binding</keyword>
<keyword evidence="11" id="KW-1185">Reference proteome</keyword>
<dbReference type="SUPFAM" id="SSF57850">
    <property type="entry name" value="RING/U-box"/>
    <property type="match status" value="1"/>
</dbReference>
<evidence type="ECO:0000313" key="7">
    <source>
        <dbReference type="EMBL" id="CAF0746816.1"/>
    </source>
</evidence>
<protein>
    <submittedName>
        <fullName evidence="8">Uncharacterized protein</fullName>
    </submittedName>
</protein>
<feature type="domain" description="RING-type" evidence="5">
    <location>
        <begin position="29"/>
        <end position="72"/>
    </location>
</feature>
<dbReference type="InterPro" id="IPR017907">
    <property type="entry name" value="Znf_RING_CS"/>
</dbReference>
<dbReference type="PANTHER" id="PTHR25462:SF296">
    <property type="entry name" value="MEIOTIC P26, ISOFORM F"/>
    <property type="match status" value="1"/>
</dbReference>
<dbReference type="PROSITE" id="PS00518">
    <property type="entry name" value="ZF_RING_1"/>
    <property type="match status" value="1"/>
</dbReference>
<dbReference type="Gene3D" id="3.30.160.60">
    <property type="entry name" value="Classic Zinc Finger"/>
    <property type="match status" value="1"/>
</dbReference>
<dbReference type="AlphaFoldDB" id="A0A813Y5D0"/>
<organism evidence="8 11">
    <name type="scientific">Didymodactylos carnosus</name>
    <dbReference type="NCBI Taxonomy" id="1234261"/>
    <lineage>
        <taxon>Eukaryota</taxon>
        <taxon>Metazoa</taxon>
        <taxon>Spiralia</taxon>
        <taxon>Gnathifera</taxon>
        <taxon>Rotifera</taxon>
        <taxon>Eurotatoria</taxon>
        <taxon>Bdelloidea</taxon>
        <taxon>Philodinida</taxon>
        <taxon>Philodinidae</taxon>
        <taxon>Didymodactylos</taxon>
    </lineage>
</organism>
<dbReference type="Pfam" id="PF00643">
    <property type="entry name" value="zf-B_box"/>
    <property type="match status" value="1"/>
</dbReference>
<evidence type="ECO:0000313" key="8">
    <source>
        <dbReference type="EMBL" id="CAF0876449.1"/>
    </source>
</evidence>
<dbReference type="InterPro" id="IPR018957">
    <property type="entry name" value="Znf_C3HC4_RING-type"/>
</dbReference>
<dbReference type="CDD" id="cd19756">
    <property type="entry name" value="Bbox2"/>
    <property type="match status" value="1"/>
</dbReference>
<dbReference type="EMBL" id="CAJNOQ010001205">
    <property type="protein sequence ID" value="CAF0876449.1"/>
    <property type="molecule type" value="Genomic_DNA"/>
</dbReference>
<dbReference type="Gene3D" id="3.30.40.10">
    <property type="entry name" value="Zinc/RING finger domain, C3HC4 (zinc finger)"/>
    <property type="match status" value="1"/>
</dbReference>
<dbReference type="EMBL" id="CAJNOK010000347">
    <property type="protein sequence ID" value="CAF0746816.1"/>
    <property type="molecule type" value="Genomic_DNA"/>
</dbReference>
<name>A0A813Y5D0_9BILA</name>
<dbReference type="InterPro" id="IPR047153">
    <property type="entry name" value="TRIM45/56/19-like"/>
</dbReference>
<evidence type="ECO:0000256" key="4">
    <source>
        <dbReference type="PROSITE-ProRule" id="PRU00024"/>
    </source>
</evidence>
<dbReference type="OrthoDB" id="6270329at2759"/>
<dbReference type="InterPro" id="IPR000315">
    <property type="entry name" value="Znf_B-box"/>
</dbReference>
<evidence type="ECO:0000313" key="11">
    <source>
        <dbReference type="Proteomes" id="UP000663829"/>
    </source>
</evidence>
<reference evidence="8" key="1">
    <citation type="submission" date="2021-02" db="EMBL/GenBank/DDBJ databases">
        <authorList>
            <person name="Nowell W R."/>
        </authorList>
    </citation>
    <scope>NUCLEOTIDE SEQUENCE</scope>
</reference>
<evidence type="ECO:0000313" key="9">
    <source>
        <dbReference type="EMBL" id="CAF3524960.1"/>
    </source>
</evidence>
<accession>A0A813Y5D0</accession>
<evidence type="ECO:0000256" key="2">
    <source>
        <dbReference type="ARBA" id="ARBA00022771"/>
    </source>
</evidence>
<evidence type="ECO:0000256" key="1">
    <source>
        <dbReference type="ARBA" id="ARBA00022723"/>
    </source>
</evidence>
<dbReference type="GO" id="GO:0008270">
    <property type="term" value="F:zinc ion binding"/>
    <property type="evidence" value="ECO:0007669"/>
    <property type="project" value="UniProtKB-KW"/>
</dbReference>
<evidence type="ECO:0000256" key="3">
    <source>
        <dbReference type="ARBA" id="ARBA00022833"/>
    </source>
</evidence>
<evidence type="ECO:0000259" key="6">
    <source>
        <dbReference type="PROSITE" id="PS50119"/>
    </source>
</evidence>
<keyword evidence="3" id="KW-0862">Zinc</keyword>
<sequence length="669" mass="79344">MTSNYATITTSDVQTLQTDEKSLIDSITCSICLDLYETPKQLESCPHIFCFQCLKAYVESARGGAVLCPLCRIKIELPNNNIHLLQNAVIQQNLADYIKLQRRSTNENKGQCSLCNEQDVSLYGRCFQCCENYCSKCYYYHSHLCPSHIHRTFSQIEFLQPKQLLPHLSQNCSHHPSRLLEYYCVQCSIFLCTECITAKNKRDIHPKYTRICVKYDYVQLLPNLANEYRQKLKRSKLNKLKPLLNELELGREKDLKEILNCDEIRLKKYEKYLSKQFNKAQYLNQMIDILCNYAHDVYVIKYKKHLDEQLKNFIRERPSRPAGYRLNGLYFELVEQPQISHLFDNYGRQFKQILPFEILSTINDPVPKNVEYVYVDFFESQPVIGYQLPHDQSDSTFIRLFGSILTSINKSILNTVYLYSFDDKKFHKQDTTQKIFNFPRVYDLELKRHPQQVGDDYSYYLDDKICIHYEKKQDMLTLKYLSHDADNTDDNDETNVLTTFFYSDVVPTVTMKKFMQVQVSSIHVRPLRSSHSLKQFIFVGLTTFSKQLVCHSYDEHLLLVQKYETKRADSYDFKRILDVVIVDNDDDEEEEQQIYVCLEKYDYDKQTTSLFMWMSKCDFIEEIDFNQLKLQRMEIDRLRMDKDLNMLIAYKNIQDRTITQFAMSKYLHQ</sequence>
<proteinExistence type="predicted"/>
<dbReference type="EMBL" id="CAJOBA010000347">
    <property type="protein sequence ID" value="CAF3524960.1"/>
    <property type="molecule type" value="Genomic_DNA"/>
</dbReference>